<evidence type="ECO:0000256" key="1">
    <source>
        <dbReference type="ARBA" id="ARBA00004123"/>
    </source>
</evidence>
<evidence type="ECO:0000313" key="11">
    <source>
        <dbReference type="Proteomes" id="UP000000768"/>
    </source>
</evidence>
<dbReference type="EMBL" id="CM000763">
    <property type="protein sequence ID" value="KXG29619.1"/>
    <property type="molecule type" value="Genomic_DNA"/>
</dbReference>
<feature type="domain" description="U1-type" evidence="9">
    <location>
        <begin position="253"/>
        <end position="287"/>
    </location>
</feature>
<feature type="domain" description="C2H2-type" evidence="8">
    <location>
        <begin position="169"/>
        <end position="193"/>
    </location>
</feature>
<keyword evidence="3" id="KW-0677">Repeat</keyword>
<reference evidence="11" key="2">
    <citation type="journal article" date="2018" name="Plant J.">
        <title>The Sorghum bicolor reference genome: improved assembly, gene annotations, a transcriptome atlas, and signatures of genome organization.</title>
        <authorList>
            <person name="McCormick R.F."/>
            <person name="Truong S.K."/>
            <person name="Sreedasyam A."/>
            <person name="Jenkins J."/>
            <person name="Shu S."/>
            <person name="Sims D."/>
            <person name="Kennedy M."/>
            <person name="Amirebrahimi M."/>
            <person name="Weers B.D."/>
            <person name="McKinley B."/>
            <person name="Mattison A."/>
            <person name="Morishige D.T."/>
            <person name="Grimwood J."/>
            <person name="Schmutz J."/>
            <person name="Mullet J.E."/>
        </authorList>
    </citation>
    <scope>NUCLEOTIDE SEQUENCE [LARGE SCALE GENOMIC DNA]</scope>
    <source>
        <strain evidence="11">cv. BTx623</strain>
    </source>
</reference>
<name>A0A194YN22_SORBI</name>
<dbReference type="OMA" id="VENWELE"/>
<dbReference type="GO" id="GO:0008270">
    <property type="term" value="F:zinc ion binding"/>
    <property type="evidence" value="ECO:0007669"/>
    <property type="project" value="UniProtKB-KW"/>
</dbReference>
<organism evidence="10 11">
    <name type="scientific">Sorghum bicolor</name>
    <name type="common">Sorghum</name>
    <name type="synonym">Sorghum vulgare</name>
    <dbReference type="NCBI Taxonomy" id="4558"/>
    <lineage>
        <taxon>Eukaryota</taxon>
        <taxon>Viridiplantae</taxon>
        <taxon>Streptophyta</taxon>
        <taxon>Embryophyta</taxon>
        <taxon>Tracheophyta</taxon>
        <taxon>Spermatophyta</taxon>
        <taxon>Magnoliopsida</taxon>
        <taxon>Liliopsida</taxon>
        <taxon>Poales</taxon>
        <taxon>Poaceae</taxon>
        <taxon>PACMAD clade</taxon>
        <taxon>Panicoideae</taxon>
        <taxon>Andropogonodae</taxon>
        <taxon>Andropogoneae</taxon>
        <taxon>Sorghinae</taxon>
        <taxon>Sorghum</taxon>
    </lineage>
</organism>
<evidence type="ECO:0000259" key="9">
    <source>
        <dbReference type="SMART" id="SM00451"/>
    </source>
</evidence>
<dbReference type="PANTHER" id="PTHR46144:SF6">
    <property type="entry name" value="C2H2-TYPE DOMAIN-CONTAINING PROTEIN"/>
    <property type="match status" value="1"/>
</dbReference>
<dbReference type="GO" id="GO:0003676">
    <property type="term" value="F:nucleic acid binding"/>
    <property type="evidence" value="ECO:0007669"/>
    <property type="project" value="InterPro"/>
</dbReference>
<keyword evidence="11" id="KW-1185">Reference proteome</keyword>
<dbReference type="SUPFAM" id="SSF57667">
    <property type="entry name" value="beta-beta-alpha zinc fingers"/>
    <property type="match status" value="4"/>
</dbReference>
<evidence type="ECO:0008006" key="12">
    <source>
        <dbReference type="Google" id="ProtNLM"/>
    </source>
</evidence>
<feature type="region of interest" description="Disordered" evidence="7">
    <location>
        <begin position="408"/>
        <end position="444"/>
    </location>
</feature>
<dbReference type="SMART" id="SM00355">
    <property type="entry name" value="ZnF_C2H2"/>
    <property type="match status" value="5"/>
</dbReference>
<dbReference type="Gramene" id="KXG29619">
    <property type="protein sequence ID" value="KXG29619"/>
    <property type="gene ID" value="SORBI_3004G064100"/>
</dbReference>
<gene>
    <name evidence="10" type="ORF">SORBI_3004G064100</name>
</gene>
<dbReference type="SMART" id="SM00451">
    <property type="entry name" value="ZnF_U1"/>
    <property type="match status" value="5"/>
</dbReference>
<dbReference type="eggNOG" id="ENOG502S27J">
    <property type="taxonomic scope" value="Eukaryota"/>
</dbReference>
<feature type="domain" description="C2H2-type" evidence="8">
    <location>
        <begin position="644"/>
        <end position="667"/>
    </location>
</feature>
<keyword evidence="2" id="KW-0479">Metal-binding</keyword>
<evidence type="ECO:0000259" key="8">
    <source>
        <dbReference type="SMART" id="SM00355"/>
    </source>
</evidence>
<dbReference type="Pfam" id="PF12874">
    <property type="entry name" value="zf-met"/>
    <property type="match status" value="4"/>
</dbReference>
<dbReference type="AlphaFoldDB" id="A0A194YN22"/>
<dbReference type="OrthoDB" id="10009287at2759"/>
<feature type="domain" description="U1-type" evidence="9">
    <location>
        <begin position="334"/>
        <end position="368"/>
    </location>
</feature>
<evidence type="ECO:0000256" key="7">
    <source>
        <dbReference type="SAM" id="MobiDB-lite"/>
    </source>
</evidence>
<feature type="domain" description="U1-type" evidence="9">
    <location>
        <begin position="641"/>
        <end position="674"/>
    </location>
</feature>
<evidence type="ECO:0000256" key="3">
    <source>
        <dbReference type="ARBA" id="ARBA00022737"/>
    </source>
</evidence>
<accession>A0A194YN22</accession>
<comment type="subcellular location">
    <subcellularLocation>
        <location evidence="1">Nucleus</location>
    </subcellularLocation>
</comment>
<dbReference type="GO" id="GO:0005634">
    <property type="term" value="C:nucleus"/>
    <property type="evidence" value="ECO:0007669"/>
    <property type="project" value="UniProtKB-SubCell"/>
</dbReference>
<dbReference type="InterPro" id="IPR051868">
    <property type="entry name" value="ZN346_ZMAT4"/>
</dbReference>
<feature type="domain" description="U1-type" evidence="9">
    <location>
        <begin position="166"/>
        <end position="200"/>
    </location>
</feature>
<evidence type="ECO:0000313" key="10">
    <source>
        <dbReference type="EMBL" id="KXG29619.1"/>
    </source>
</evidence>
<keyword evidence="4" id="KW-0863">Zinc-finger</keyword>
<keyword evidence="5" id="KW-0862">Zinc</keyword>
<dbReference type="ExpressionAtlas" id="A0A194YN22">
    <property type="expression patterns" value="baseline"/>
</dbReference>
<dbReference type="Proteomes" id="UP000000768">
    <property type="component" value="Chromosome 4"/>
</dbReference>
<feature type="domain" description="C2H2-type" evidence="8">
    <location>
        <begin position="256"/>
        <end position="280"/>
    </location>
</feature>
<dbReference type="PANTHER" id="PTHR46144">
    <property type="entry name" value="ZINC FINGER PROTEIN 385B-LIKE"/>
    <property type="match status" value="1"/>
</dbReference>
<dbReference type="InterPro" id="IPR003604">
    <property type="entry name" value="Matrin/U1-like-C_Znf_C2H2"/>
</dbReference>
<sequence>MEFQYRAIDEPRSRSPLPPPPAAPSTPGSGSADSHRGDGPVERVGNSAAAAVDGDELRRRQAEKARIRERILREEVENWELELEVRSELREEMLQRSWPVLGRSATGSDAPPALSTGMITAAAKSLQPVVALEAHPKSNALATALTKRKSPDRGTGALLVPGSKKQKSTTCMVCCITANSKKAMQDHLNGKAHKRKVVALPELPKLVPETEQERGLEAGEEEAMAMETLGDYKPKKFMMATNAGELNEVAQMDGYLLCELCNVPTADRVTMMCHLQGSKHISNCQKKRQPSIKPSNEAKGTVSAATSAIGSADPKKLALEDFSVPLPHTVRRLEGFLLCELCDVKVPSMHVMRQHLSGKKHKNKVNTSSDAFVLSTGGKEAVKVQPVDTQTFVISDLAAKVEAPLEKSLQPKLGDDSELQETTVTPAKEDAATGDSAKTAGKEMMKSSATFAGAQPNNVSVSNSLTMEVDSVMHPLSQVDGFLVCLSCNIKLPSETIMKSHLAGKKHKRKMALAARGNSDLSVLATGADEVQDSISKTTKANVEAGLVPSVVPQANTTADEEEESAPLLATPQTENTVAMALTSMAVDLPAEAQLATCIVEPAKDCEITKEAEGEHAALAPGKPIKIQVEGKVFTVMRQENGSLLCEVCGVVCDKDSMILHLYTSAHWSKASLAEEKEKEQACITADAVVDKDGEVGNMANKGSGGLRREVAVGVCDRKQLERCMLTSTTT</sequence>
<evidence type="ECO:0000256" key="4">
    <source>
        <dbReference type="ARBA" id="ARBA00022771"/>
    </source>
</evidence>
<proteinExistence type="predicted"/>
<dbReference type="InParanoid" id="A0A194YN22"/>
<protein>
    <recommendedName>
        <fullName evidence="12">C2H2-type domain-containing protein</fullName>
    </recommendedName>
</protein>
<feature type="domain" description="U1-type" evidence="9">
    <location>
        <begin position="480"/>
        <end position="514"/>
    </location>
</feature>
<dbReference type="InterPro" id="IPR036236">
    <property type="entry name" value="Znf_C2H2_sf"/>
</dbReference>
<keyword evidence="6" id="KW-0539">Nucleus</keyword>
<dbReference type="InterPro" id="IPR013087">
    <property type="entry name" value="Znf_C2H2_type"/>
</dbReference>
<reference evidence="10 11" key="1">
    <citation type="journal article" date="2009" name="Nature">
        <title>The Sorghum bicolor genome and the diversification of grasses.</title>
        <authorList>
            <person name="Paterson A.H."/>
            <person name="Bowers J.E."/>
            <person name="Bruggmann R."/>
            <person name="Dubchak I."/>
            <person name="Grimwood J."/>
            <person name="Gundlach H."/>
            <person name="Haberer G."/>
            <person name="Hellsten U."/>
            <person name="Mitros T."/>
            <person name="Poliakov A."/>
            <person name="Schmutz J."/>
            <person name="Spannagl M."/>
            <person name="Tang H."/>
            <person name="Wang X."/>
            <person name="Wicker T."/>
            <person name="Bharti A.K."/>
            <person name="Chapman J."/>
            <person name="Feltus F.A."/>
            <person name="Gowik U."/>
            <person name="Grigoriev I.V."/>
            <person name="Lyons E."/>
            <person name="Maher C.A."/>
            <person name="Martis M."/>
            <person name="Narechania A."/>
            <person name="Otillar R.P."/>
            <person name="Penning B.W."/>
            <person name="Salamov A.A."/>
            <person name="Wang Y."/>
            <person name="Zhang L."/>
            <person name="Carpita N.C."/>
            <person name="Freeling M."/>
            <person name="Gingle A.R."/>
            <person name="Hash C.T."/>
            <person name="Keller B."/>
            <person name="Klein P."/>
            <person name="Kresovich S."/>
            <person name="McCann M.C."/>
            <person name="Ming R."/>
            <person name="Peterson D.G."/>
            <person name="Mehboob-ur-Rahman"/>
            <person name="Ware D."/>
            <person name="Westhoff P."/>
            <person name="Mayer K.F."/>
            <person name="Messing J."/>
            <person name="Rokhsar D.S."/>
        </authorList>
    </citation>
    <scope>NUCLEOTIDE SEQUENCE [LARGE SCALE GENOMIC DNA]</scope>
    <source>
        <strain evidence="11">cv. BTx623</strain>
    </source>
</reference>
<dbReference type="Gene3D" id="3.30.160.60">
    <property type="entry name" value="Classic Zinc Finger"/>
    <property type="match status" value="4"/>
</dbReference>
<feature type="domain" description="C2H2-type" evidence="8">
    <location>
        <begin position="337"/>
        <end position="361"/>
    </location>
</feature>
<feature type="region of interest" description="Disordered" evidence="7">
    <location>
        <begin position="1"/>
        <end position="52"/>
    </location>
</feature>
<evidence type="ECO:0000256" key="2">
    <source>
        <dbReference type="ARBA" id="ARBA00022723"/>
    </source>
</evidence>
<evidence type="ECO:0000256" key="6">
    <source>
        <dbReference type="ARBA" id="ARBA00023242"/>
    </source>
</evidence>
<feature type="domain" description="C2H2-type" evidence="8">
    <location>
        <begin position="483"/>
        <end position="507"/>
    </location>
</feature>
<evidence type="ECO:0000256" key="5">
    <source>
        <dbReference type="ARBA" id="ARBA00022833"/>
    </source>
</evidence>